<evidence type="ECO:0000256" key="1">
    <source>
        <dbReference type="SAM" id="MobiDB-lite"/>
    </source>
</evidence>
<proteinExistence type="predicted"/>
<accession>A0A915ERM1</accession>
<organism evidence="2 3">
    <name type="scientific">Ditylenchus dipsaci</name>
    <dbReference type="NCBI Taxonomy" id="166011"/>
    <lineage>
        <taxon>Eukaryota</taxon>
        <taxon>Metazoa</taxon>
        <taxon>Ecdysozoa</taxon>
        <taxon>Nematoda</taxon>
        <taxon>Chromadorea</taxon>
        <taxon>Rhabditida</taxon>
        <taxon>Tylenchina</taxon>
        <taxon>Tylenchomorpha</taxon>
        <taxon>Sphaerularioidea</taxon>
        <taxon>Anguinidae</taxon>
        <taxon>Anguininae</taxon>
        <taxon>Ditylenchus</taxon>
    </lineage>
</organism>
<feature type="region of interest" description="Disordered" evidence="1">
    <location>
        <begin position="113"/>
        <end position="219"/>
    </location>
</feature>
<dbReference type="Proteomes" id="UP000887574">
    <property type="component" value="Unplaced"/>
</dbReference>
<name>A0A915ERM1_9BILA</name>
<evidence type="ECO:0000313" key="2">
    <source>
        <dbReference type="Proteomes" id="UP000887574"/>
    </source>
</evidence>
<dbReference type="WBParaSite" id="jg8596">
    <property type="protein sequence ID" value="jg8596"/>
    <property type="gene ID" value="jg8596"/>
</dbReference>
<evidence type="ECO:0000313" key="3">
    <source>
        <dbReference type="WBParaSite" id="jg8596"/>
    </source>
</evidence>
<sequence length="219" mass="24837">MSSAASSELDNYRIQLEQVEAALVAEPENEELIKLKEDLVEIINLQKNLYWAIPPLRDLLKAMVLIGRKNELESCLAKWTEISITFTGNGTKHMVKISELQIAPVEEKKNYIFQSNKGSGGGPKKEWQMERERRKLRAQKKEQRRKTLEETKEQEKNKWHQFNAKASAKSMKGLKRVEASSSAQDGSKASSSSRLASISSRQNHQAFGASQRGNMDSLF</sequence>
<protein>
    <submittedName>
        <fullName evidence="3">Uncharacterized protein</fullName>
    </submittedName>
</protein>
<feature type="compositionally biased region" description="Basic and acidic residues" evidence="1">
    <location>
        <begin position="123"/>
        <end position="158"/>
    </location>
</feature>
<feature type="compositionally biased region" description="Low complexity" evidence="1">
    <location>
        <begin position="179"/>
        <end position="201"/>
    </location>
</feature>
<reference evidence="3" key="1">
    <citation type="submission" date="2022-11" db="UniProtKB">
        <authorList>
            <consortium name="WormBaseParasite"/>
        </authorList>
    </citation>
    <scope>IDENTIFICATION</scope>
</reference>
<keyword evidence="2" id="KW-1185">Reference proteome</keyword>
<dbReference type="AlphaFoldDB" id="A0A915ERM1"/>